<sequence length="723" mass="81376">MKKFTQWCVCSCVALGLAFPAAAQQRLLPDSIMASMKKVAGWQFRYLEKEGWQHAKTDWTNGALYAGVYAFAEYANDQQYFQRLIDISAENNWDAGRRRFFADDYCVGQTYSQLYGVYGEDYMISRWRRLADSIVAQPHTESLEWVNNIHSREWAWCDALFMGPPALAYLSTVTGEPKYLQTAIKLWWKTSDFLYSKENSLYFRDGRYFNQKEKNGQPVFWSRGNGWVMGGLVRMLNNIQPGDPARAAFERQFKEMAAKVASLQNADGTWHAALLDQESYPAKETSGTGFFLYAIAWGVNNGLLPKETYRPVLVKGWAALQSSVQPNGKLGFVQMIAAAPGKATADDTEVYGVGAYLLAGTELLKMSVKEQVWPVTIELYNPAGAPSGLTEMDYKTLADSWKPLRRGPFKITNAITGEEYAYQLIYEGQKEPVKILVDAPLAPGAKVMATLEEGLPAPVVKKTYGRYVPERKDDFAWENDRVAFRMYGRALEATPKEMAYGVDFWNKRTGNLVIDKWYKRTNYHKDDGDGLDYYHVGLMLGAGGIAPYVGDSIWHSRNYTAQRIIDSGALRTTFELGYEPWNVNGKQVNVTKTVSIDAHAQLSKMVIRYTDELPVAIGISKRKEAGTILLEEGKGVMGYWEPQHGEDGITGIGCVVLSPVKEMKVEKGHILTVSATDKNKTVTYYTGGAWNKAGIITGADQWFTYLRQQAERLRKPVRVKISK</sequence>
<dbReference type="Gene3D" id="1.50.10.10">
    <property type="match status" value="1"/>
</dbReference>
<comment type="caution">
    <text evidence="3">The sequence shown here is derived from an EMBL/GenBank/DDBJ whole genome shotgun (WGS) entry which is preliminary data.</text>
</comment>
<dbReference type="SUPFAM" id="SSF48208">
    <property type="entry name" value="Six-hairpin glycosidases"/>
    <property type="match status" value="1"/>
</dbReference>
<proteinExistence type="predicted"/>
<dbReference type="RefSeq" id="WP_209148055.1">
    <property type="nucleotide sequence ID" value="NZ_JAGHKP010000004.1"/>
</dbReference>
<organism evidence="3 4">
    <name type="scientific">Chitinophaga chungangae</name>
    <dbReference type="NCBI Taxonomy" id="2821488"/>
    <lineage>
        <taxon>Bacteria</taxon>
        <taxon>Pseudomonadati</taxon>
        <taxon>Bacteroidota</taxon>
        <taxon>Chitinophagia</taxon>
        <taxon>Chitinophagales</taxon>
        <taxon>Chitinophagaceae</taxon>
        <taxon>Chitinophaga</taxon>
    </lineage>
</organism>
<dbReference type="Proteomes" id="UP000679126">
    <property type="component" value="Unassembled WGS sequence"/>
</dbReference>
<dbReference type="EMBL" id="JAGHKP010000004">
    <property type="protein sequence ID" value="MBO9154944.1"/>
    <property type="molecule type" value="Genomic_DNA"/>
</dbReference>
<dbReference type="PANTHER" id="PTHR33886:SF8">
    <property type="entry name" value="UNSATURATED RHAMNOGALACTURONAN HYDROLASE (EUROFUNG)"/>
    <property type="match status" value="1"/>
</dbReference>
<dbReference type="InterPro" id="IPR052043">
    <property type="entry name" value="PolySaccharide_Degr_Enz"/>
</dbReference>
<keyword evidence="4" id="KW-1185">Reference proteome</keyword>
<dbReference type="InterPro" id="IPR008928">
    <property type="entry name" value="6-hairpin_glycosidase_sf"/>
</dbReference>
<gene>
    <name evidence="3" type="ORF">J7I43_22130</name>
</gene>
<keyword evidence="1 3" id="KW-0378">Hydrolase</keyword>
<dbReference type="InterPro" id="IPR010905">
    <property type="entry name" value="Glyco_hydro_88"/>
</dbReference>
<name>A0ABS3YLI9_9BACT</name>
<dbReference type="Pfam" id="PF07470">
    <property type="entry name" value="Glyco_hydro_88"/>
    <property type="match status" value="1"/>
</dbReference>
<evidence type="ECO:0000256" key="2">
    <source>
        <dbReference type="SAM" id="SignalP"/>
    </source>
</evidence>
<dbReference type="GO" id="GO:0016787">
    <property type="term" value="F:hydrolase activity"/>
    <property type="evidence" value="ECO:0007669"/>
    <property type="project" value="UniProtKB-KW"/>
</dbReference>
<dbReference type="InterPro" id="IPR012341">
    <property type="entry name" value="6hp_glycosidase-like_sf"/>
</dbReference>
<feature type="chain" id="PRO_5046115161" evidence="2">
    <location>
        <begin position="24"/>
        <end position="723"/>
    </location>
</feature>
<evidence type="ECO:0000313" key="3">
    <source>
        <dbReference type="EMBL" id="MBO9154944.1"/>
    </source>
</evidence>
<evidence type="ECO:0000313" key="4">
    <source>
        <dbReference type="Proteomes" id="UP000679126"/>
    </source>
</evidence>
<dbReference type="PANTHER" id="PTHR33886">
    <property type="entry name" value="UNSATURATED RHAMNOGALACTURONAN HYDROLASE (EUROFUNG)"/>
    <property type="match status" value="1"/>
</dbReference>
<keyword evidence="2" id="KW-0732">Signal</keyword>
<dbReference type="InterPro" id="IPR032342">
    <property type="entry name" value="DUF4861"/>
</dbReference>
<evidence type="ECO:0000256" key="1">
    <source>
        <dbReference type="ARBA" id="ARBA00022801"/>
    </source>
</evidence>
<dbReference type="Pfam" id="PF16153">
    <property type="entry name" value="DUF4861"/>
    <property type="match status" value="1"/>
</dbReference>
<accession>A0ABS3YLI9</accession>
<feature type="signal peptide" evidence="2">
    <location>
        <begin position="1"/>
        <end position="23"/>
    </location>
</feature>
<protein>
    <submittedName>
        <fullName evidence="3">Glycoside hydrolase family 88 protein</fullName>
    </submittedName>
</protein>
<reference evidence="4" key="1">
    <citation type="submission" date="2021-03" db="EMBL/GenBank/DDBJ databases">
        <title>Assistant Professor.</title>
        <authorList>
            <person name="Huq M.A."/>
        </authorList>
    </citation>
    <scope>NUCLEOTIDE SEQUENCE [LARGE SCALE GENOMIC DNA]</scope>
    <source>
        <strain evidence="4">MAH-28</strain>
    </source>
</reference>